<reference evidence="2" key="1">
    <citation type="submission" date="2018-05" db="EMBL/GenBank/DDBJ databases">
        <authorList>
            <person name="Lanie J.A."/>
            <person name="Ng W.-L."/>
            <person name="Kazmierczak K.M."/>
            <person name="Andrzejewski T.M."/>
            <person name="Davidsen T.M."/>
            <person name="Wayne K.J."/>
            <person name="Tettelin H."/>
            <person name="Glass J.I."/>
            <person name="Rusch D."/>
            <person name="Podicherti R."/>
            <person name="Tsui H.-C.T."/>
            <person name="Winkler M.E."/>
        </authorList>
    </citation>
    <scope>NUCLEOTIDE SEQUENCE</scope>
</reference>
<name>A0A381W2U1_9ZZZZ</name>
<dbReference type="EMBL" id="UINC01010543">
    <property type="protein sequence ID" value="SVA46866.1"/>
    <property type="molecule type" value="Genomic_DNA"/>
</dbReference>
<protein>
    <recommendedName>
        <fullName evidence="1">Alpha/beta hydrolase domain-containing protein</fullName>
    </recommendedName>
</protein>
<dbReference type="InterPro" id="IPR045394">
    <property type="entry name" value="Abhydrolase_dom"/>
</dbReference>
<evidence type="ECO:0000313" key="2">
    <source>
        <dbReference type="EMBL" id="SVA46866.1"/>
    </source>
</evidence>
<feature type="domain" description="Alpha/beta hydrolase" evidence="1">
    <location>
        <begin position="232"/>
        <end position="360"/>
    </location>
</feature>
<proteinExistence type="predicted"/>
<dbReference type="Pfam" id="PF20091">
    <property type="entry name" value="Abhydrolase_10"/>
    <property type="match status" value="1"/>
</dbReference>
<feature type="non-terminal residue" evidence="2">
    <location>
        <position position="400"/>
    </location>
</feature>
<dbReference type="AlphaFoldDB" id="A0A381W2U1"/>
<sequence>MPVIEFKTFFRKTLADGKPFGDVGPYEEIRGTLKFAVNPEHTSNEGITDVRCAPRNSQSRVEFSSDISIIRPVDPSKISGRMVLDVVNRGNRVALPNFNRASRLQIDDDTPVDAEVDLGDGFLMEMGYVIVACGWQVDAPPQNALITMTGPEALDSFGARLRGKVYMQLQSPEDTKNFLLSDKSHKPYDAADMYESEALVEVRDMPDGNPETMPREDWRFGRIDEDGSYHADPSYICSKKGFEKGRLYQVVYTAEGAPVIGLSFAALRDCVSWIKHGSDDVSSPANGIEFAYAYGRSQTGRFLRTFVHNDFNRDEEGREALDGLIANVAGGMRGEFNQRFGQNSKDRNNMMHQLFPFTSVEQTDLETEEVGSLHEKLDKRGSPLKVMYTNTSAEYHRADA</sequence>
<organism evidence="2">
    <name type="scientific">marine metagenome</name>
    <dbReference type="NCBI Taxonomy" id="408172"/>
    <lineage>
        <taxon>unclassified sequences</taxon>
        <taxon>metagenomes</taxon>
        <taxon>ecological metagenomes</taxon>
    </lineage>
</organism>
<accession>A0A381W2U1</accession>
<evidence type="ECO:0000259" key="1">
    <source>
        <dbReference type="Pfam" id="PF20091"/>
    </source>
</evidence>
<gene>
    <name evidence="2" type="ORF">METZ01_LOCUS99720</name>
</gene>